<keyword evidence="3" id="KW-1185">Reference proteome</keyword>
<feature type="compositionally biased region" description="Basic and acidic residues" evidence="1">
    <location>
        <begin position="98"/>
        <end position="130"/>
    </location>
</feature>
<dbReference type="AlphaFoldDB" id="A0A0F4GAW0"/>
<sequence length="522" mass="58172">MGAIIYPGLAVNEISVSKQITAITDDQRLEDIRFQDDPSAPLIVEVDEAAELIAEINQLSMAGFDEIDVNDLAGYKRGRHDDDEGEGPTTAPNPANESKAERLHHARRESINTARREAIDNARCEARVTRDLPPCRTQEPPPSTKKSRKNKPLKPINALFGQPPLNILEILSKVMIEIPITWIMQFSPYFRDETKRLFSSPRLRRSKKQKDKDGALYDTGAYEEARELKRAAEAYREAMLLRASTKPTTTKAPPSPPPPAKDAPIFPQSVRVAMPQLALVEYMQDEEMLSAQVDHIDSTTTTVDVDRLSTEILADISRWNKRDTSYRSFGVPATITNTHTIKQAILPRNQVIVDSGADISLMYPHLRIALGLKPYEASSHFPAMAMSNADGTKCELTHFVVFDVHVKGVKRSTWAFVSPTEKTDQKLSLILGVPTLNSMNVVIHFGNGTVQLGDADRNEDIIVLHPPLSASVAPEITMRVDTVRELFGEDDEDESDSEEDSDEEEGDSDSNDEDDNDEQGFR</sequence>
<evidence type="ECO:0000313" key="3">
    <source>
        <dbReference type="Proteomes" id="UP000033647"/>
    </source>
</evidence>
<dbReference type="EMBL" id="LAFY01004141">
    <property type="protein sequence ID" value="KJX94521.1"/>
    <property type="molecule type" value="Genomic_DNA"/>
</dbReference>
<feature type="region of interest" description="Disordered" evidence="1">
    <location>
        <begin position="75"/>
        <end position="156"/>
    </location>
</feature>
<dbReference type="InterPro" id="IPR021109">
    <property type="entry name" value="Peptidase_aspartic_dom_sf"/>
</dbReference>
<accession>A0A0F4GAW0</accession>
<dbReference type="STRING" id="1047168.A0A0F4GAW0"/>
<feature type="compositionally biased region" description="Acidic residues" evidence="1">
    <location>
        <begin position="488"/>
        <end position="522"/>
    </location>
</feature>
<gene>
    <name evidence="2" type="ORF">TI39_contig4182g00001</name>
</gene>
<protein>
    <submittedName>
        <fullName evidence="2">Uncharacterized protein</fullName>
    </submittedName>
</protein>
<feature type="compositionally biased region" description="Low complexity" evidence="1">
    <location>
        <begin position="243"/>
        <end position="252"/>
    </location>
</feature>
<dbReference type="Gene3D" id="2.40.70.10">
    <property type="entry name" value="Acid Proteases"/>
    <property type="match status" value="1"/>
</dbReference>
<evidence type="ECO:0000313" key="2">
    <source>
        <dbReference type="EMBL" id="KJX94521.1"/>
    </source>
</evidence>
<reference evidence="2 3" key="1">
    <citation type="submission" date="2015-03" db="EMBL/GenBank/DDBJ databases">
        <title>RNA-seq based gene annotation and comparative genomics of four Zymoseptoria species reveal species-specific pathogenicity related genes and transposable element activity.</title>
        <authorList>
            <person name="Grandaubert J."/>
            <person name="Bhattacharyya A."/>
            <person name="Stukenbrock E.H."/>
        </authorList>
    </citation>
    <scope>NUCLEOTIDE SEQUENCE [LARGE SCALE GENOMIC DNA]</scope>
    <source>
        <strain evidence="2 3">Zb18110</strain>
    </source>
</reference>
<organism evidence="2 3">
    <name type="scientific">Zymoseptoria brevis</name>
    <dbReference type="NCBI Taxonomy" id="1047168"/>
    <lineage>
        <taxon>Eukaryota</taxon>
        <taxon>Fungi</taxon>
        <taxon>Dikarya</taxon>
        <taxon>Ascomycota</taxon>
        <taxon>Pezizomycotina</taxon>
        <taxon>Dothideomycetes</taxon>
        <taxon>Dothideomycetidae</taxon>
        <taxon>Mycosphaerellales</taxon>
        <taxon>Mycosphaerellaceae</taxon>
        <taxon>Zymoseptoria</taxon>
    </lineage>
</organism>
<name>A0A0F4GAW0_9PEZI</name>
<proteinExistence type="predicted"/>
<comment type="caution">
    <text evidence="2">The sequence shown here is derived from an EMBL/GenBank/DDBJ whole genome shotgun (WGS) entry which is preliminary data.</text>
</comment>
<dbReference type="CDD" id="cd00303">
    <property type="entry name" value="retropepsin_like"/>
    <property type="match status" value="1"/>
</dbReference>
<dbReference type="Proteomes" id="UP000033647">
    <property type="component" value="Unassembled WGS sequence"/>
</dbReference>
<feature type="region of interest" description="Disordered" evidence="1">
    <location>
        <begin position="242"/>
        <end position="265"/>
    </location>
</feature>
<feature type="region of interest" description="Disordered" evidence="1">
    <location>
        <begin position="482"/>
        <end position="522"/>
    </location>
</feature>
<evidence type="ECO:0000256" key="1">
    <source>
        <dbReference type="SAM" id="MobiDB-lite"/>
    </source>
</evidence>
<dbReference type="OrthoDB" id="3655628at2759"/>